<gene>
    <name evidence="4" type="ORF">SAMN07250955_10733</name>
</gene>
<dbReference type="InterPro" id="IPR016166">
    <property type="entry name" value="FAD-bd_PCMH"/>
</dbReference>
<protein>
    <submittedName>
        <fullName evidence="4">Glycolate oxidase FAD binding subunit</fullName>
    </submittedName>
</protein>
<keyword evidence="5" id="KW-1185">Reference proteome</keyword>
<dbReference type="Proteomes" id="UP000197065">
    <property type="component" value="Unassembled WGS sequence"/>
</dbReference>
<sequence>MEQSILEPATLEETRDLVAEAVLDGKTLEIMGAGSKRGLGRPVRAERVLSTRRLEGVDLYEPAELVMSAGVGTPMATIQATLAERGQELAFEPADYGVIFDHEPGVQTIGGVFAANLSGPRRLKVGAARDHLLGVTCVTGRGEVIRAGGRVVKNVTGYDLCKLLAGSHGTLAVMTRVIFKVLPRAETSATLLVRGADEQRLLAALRLAMNSSFEVSGAALLPILAAGRSKVAMLRKPVRLQAALRLEGPPPSVAHRIDALQQLLAEDGGLGFERLDANDTATLWAEIRDLKLLSPALPLWRLSMPPSVAATLSEWIGQMSAEHLYDWSGGLVWLALKPAWAGEADLIRRALADHGGHATLIRAAYEVRERVPVFEPQPLALAALTRRVKESFDPKHILNPGRMYAEV</sequence>
<feature type="domain" description="FAD-binding PCMH-type" evidence="3">
    <location>
        <begin position="1"/>
        <end position="184"/>
    </location>
</feature>
<dbReference type="InterPro" id="IPR006094">
    <property type="entry name" value="Oxid_FAD_bind_N"/>
</dbReference>
<dbReference type="RefSeq" id="WP_207762024.1">
    <property type="nucleotide sequence ID" value="NZ_FYEH01000007.1"/>
</dbReference>
<accession>A0A212RBT1</accession>
<dbReference type="SUPFAM" id="SSF56176">
    <property type="entry name" value="FAD-binding/transporter-associated domain-like"/>
    <property type="match status" value="1"/>
</dbReference>
<dbReference type="PANTHER" id="PTHR11748">
    <property type="entry name" value="D-LACTATE DEHYDROGENASE"/>
    <property type="match status" value="1"/>
</dbReference>
<dbReference type="SUPFAM" id="SSF55103">
    <property type="entry name" value="FAD-linked oxidases, C-terminal domain"/>
    <property type="match status" value="1"/>
</dbReference>
<evidence type="ECO:0000256" key="1">
    <source>
        <dbReference type="ARBA" id="ARBA00022630"/>
    </source>
</evidence>
<evidence type="ECO:0000313" key="4">
    <source>
        <dbReference type="EMBL" id="SNB69672.1"/>
    </source>
</evidence>
<dbReference type="PANTHER" id="PTHR11748:SF103">
    <property type="entry name" value="GLYCOLATE OXIDASE SUBUNIT GLCE"/>
    <property type="match status" value="1"/>
</dbReference>
<dbReference type="Gene3D" id="3.30.465.10">
    <property type="match status" value="1"/>
</dbReference>
<dbReference type="GO" id="GO:0071949">
    <property type="term" value="F:FAD binding"/>
    <property type="evidence" value="ECO:0007669"/>
    <property type="project" value="InterPro"/>
</dbReference>
<evidence type="ECO:0000256" key="2">
    <source>
        <dbReference type="ARBA" id="ARBA00022827"/>
    </source>
</evidence>
<keyword evidence="2" id="KW-0274">FAD</keyword>
<name>A0A212RBT1_9PROT</name>
<dbReference type="InterPro" id="IPR016164">
    <property type="entry name" value="FAD-linked_Oxase-like_C"/>
</dbReference>
<dbReference type="EMBL" id="FYEH01000007">
    <property type="protein sequence ID" value="SNB69672.1"/>
    <property type="molecule type" value="Genomic_DNA"/>
</dbReference>
<reference evidence="4 5" key="1">
    <citation type="submission" date="2017-06" db="EMBL/GenBank/DDBJ databases">
        <authorList>
            <person name="Kim H.J."/>
            <person name="Triplett B.A."/>
        </authorList>
    </citation>
    <scope>NUCLEOTIDE SEQUENCE [LARGE SCALE GENOMIC DNA]</scope>
    <source>
        <strain evidence="4 5">B29T1</strain>
    </source>
</reference>
<evidence type="ECO:0000313" key="5">
    <source>
        <dbReference type="Proteomes" id="UP000197065"/>
    </source>
</evidence>
<evidence type="ECO:0000259" key="3">
    <source>
        <dbReference type="PROSITE" id="PS51387"/>
    </source>
</evidence>
<dbReference type="InterPro" id="IPR036318">
    <property type="entry name" value="FAD-bd_PCMH-like_sf"/>
</dbReference>
<dbReference type="Pfam" id="PF01565">
    <property type="entry name" value="FAD_binding_4"/>
    <property type="match status" value="1"/>
</dbReference>
<dbReference type="InterPro" id="IPR016169">
    <property type="entry name" value="FAD-bd_PCMH_sub2"/>
</dbReference>
<proteinExistence type="predicted"/>
<keyword evidence="1" id="KW-0285">Flavoprotein</keyword>
<organism evidence="4 5">
    <name type="scientific">Arboricoccus pini</name>
    <dbReference type="NCBI Taxonomy" id="1963835"/>
    <lineage>
        <taxon>Bacteria</taxon>
        <taxon>Pseudomonadati</taxon>
        <taxon>Pseudomonadota</taxon>
        <taxon>Alphaproteobacteria</taxon>
        <taxon>Geminicoccales</taxon>
        <taxon>Geminicoccaceae</taxon>
        <taxon>Arboricoccus</taxon>
    </lineage>
</organism>
<dbReference type="PROSITE" id="PS51387">
    <property type="entry name" value="FAD_PCMH"/>
    <property type="match status" value="1"/>
</dbReference>
<dbReference type="GO" id="GO:0003824">
    <property type="term" value="F:catalytic activity"/>
    <property type="evidence" value="ECO:0007669"/>
    <property type="project" value="InterPro"/>
</dbReference>
<dbReference type="AlphaFoldDB" id="A0A212RBT1"/>